<dbReference type="Proteomes" id="UP000095651">
    <property type="component" value="Unassembled WGS sequence"/>
</dbReference>
<dbReference type="AlphaFoldDB" id="A0A174IDR8"/>
<proteinExistence type="predicted"/>
<reference evidence="1 2" key="1">
    <citation type="submission" date="2015-09" db="EMBL/GenBank/DDBJ databases">
        <authorList>
            <consortium name="Pathogen Informatics"/>
        </authorList>
    </citation>
    <scope>NUCLEOTIDE SEQUENCE [LARGE SCALE GENOMIC DNA]</scope>
    <source>
        <strain evidence="1 2">2789STDY5608850</strain>
    </source>
</reference>
<sequence length="65" mass="7322">MEEKIAFAYTLAELGLGVTASSIMTDCEKYGMSYGCGEDCPQLQRGECEIYKDVDDYFEQECNDN</sequence>
<gene>
    <name evidence="1" type="ORF">ERS852407_04174</name>
</gene>
<dbReference type="EMBL" id="CYZE01000013">
    <property type="protein sequence ID" value="CUO85334.1"/>
    <property type="molecule type" value="Genomic_DNA"/>
</dbReference>
<protein>
    <submittedName>
        <fullName evidence="1">Uncharacterized protein</fullName>
    </submittedName>
</protein>
<evidence type="ECO:0000313" key="1">
    <source>
        <dbReference type="EMBL" id="CUO85334.1"/>
    </source>
</evidence>
<organism evidence="1 2">
    <name type="scientific">Hungatella hathewayi</name>
    <dbReference type="NCBI Taxonomy" id="154046"/>
    <lineage>
        <taxon>Bacteria</taxon>
        <taxon>Bacillati</taxon>
        <taxon>Bacillota</taxon>
        <taxon>Clostridia</taxon>
        <taxon>Lachnospirales</taxon>
        <taxon>Lachnospiraceae</taxon>
        <taxon>Hungatella</taxon>
    </lineage>
</organism>
<dbReference type="RefSeq" id="WP_055658074.1">
    <property type="nucleotide sequence ID" value="NZ_CABIXC010000013.1"/>
</dbReference>
<evidence type="ECO:0000313" key="2">
    <source>
        <dbReference type="Proteomes" id="UP000095651"/>
    </source>
</evidence>
<accession>A0A174IDR8</accession>
<name>A0A174IDR8_9FIRM</name>